<reference evidence="3" key="1">
    <citation type="submission" date="2017-07" db="EMBL/GenBank/DDBJ databases">
        <title>Taro Niue Genome Assembly and Annotation.</title>
        <authorList>
            <person name="Atibalentja N."/>
            <person name="Keating K."/>
            <person name="Fields C.J."/>
        </authorList>
    </citation>
    <scope>NUCLEOTIDE SEQUENCE</scope>
    <source>
        <strain evidence="3">Niue_2</strain>
        <tissue evidence="3">Leaf</tissue>
    </source>
</reference>
<evidence type="ECO:0008006" key="5">
    <source>
        <dbReference type="Google" id="ProtNLM"/>
    </source>
</evidence>
<dbReference type="PANTHER" id="PTHR33184">
    <property type="entry name" value="PROTEIN TAPETUM DETERMINANT 1-LIKE-RELATED"/>
    <property type="match status" value="1"/>
</dbReference>
<feature type="compositionally biased region" description="Polar residues" evidence="2">
    <location>
        <begin position="251"/>
        <end position="261"/>
    </location>
</feature>
<dbReference type="Proteomes" id="UP000652761">
    <property type="component" value="Unassembled WGS sequence"/>
</dbReference>
<evidence type="ECO:0000313" key="3">
    <source>
        <dbReference type="EMBL" id="MQM02749.1"/>
    </source>
</evidence>
<keyword evidence="4" id="KW-1185">Reference proteome</keyword>
<proteinExistence type="predicted"/>
<feature type="compositionally biased region" description="Low complexity" evidence="2">
    <location>
        <begin position="270"/>
        <end position="280"/>
    </location>
</feature>
<dbReference type="GO" id="GO:0001709">
    <property type="term" value="P:cell fate determination"/>
    <property type="evidence" value="ECO:0007669"/>
    <property type="project" value="TreeGrafter"/>
</dbReference>
<feature type="region of interest" description="Disordered" evidence="2">
    <location>
        <begin position="234"/>
        <end position="288"/>
    </location>
</feature>
<evidence type="ECO:0000256" key="1">
    <source>
        <dbReference type="ARBA" id="ARBA00022729"/>
    </source>
</evidence>
<keyword evidence="1" id="KW-0732">Signal</keyword>
<dbReference type="AlphaFoldDB" id="A0A843W0N7"/>
<protein>
    <recommendedName>
        <fullName evidence="5">Protein TAPETUM DETERMINANT 1</fullName>
    </recommendedName>
</protein>
<dbReference type="OrthoDB" id="1572689at2759"/>
<dbReference type="Pfam" id="PF24068">
    <property type="entry name" value="TPD1_C"/>
    <property type="match status" value="1"/>
</dbReference>
<sequence>MTVGRHRSLFALCDGRDNATYPCHTIPFAIHPLPSPTVQIDAAGGWGVEAVQGSNRVSSPRADDEKRLLPFPSLFSLSLSLPLTSSLAPTLARGHPPRPIRPFAISGRSGVVHPDHPSARPYSFAERIWRIFCYCAVAAAMAVSPRQRVPLASAAHLMVVLVVFLVVSEAAGSLVKPLARCPTVTTATFFHSHSLSKTRRDETLSYDIVHSLLPLLLRLDATVSSRREHSFFTPISSGSTLPSPGERRTEQLQTTQPTKNNCAYEDLRNSHSSSLSAGSSERIGVPGAFPAAGPVRVGRRTRAFTTSLRHRKLLQQEYPGSNLFLLRSLPHQSREAESVAGGDGVDGWKELQEDINRMGDGDCGKDDIVVYQAASSPLPNGIPTYSVQVINTCLGVGCGHGISRIHLNCGWFSSARLINPKVFRRLRFNDCLVNDGGAIPAGAAVSFQYANSYPYKLAVSSVSCLPRGSR</sequence>
<dbReference type="EMBL" id="NMUH01002910">
    <property type="protein sequence ID" value="MQM02749.1"/>
    <property type="molecule type" value="Genomic_DNA"/>
</dbReference>
<name>A0A843W0N7_COLES</name>
<comment type="caution">
    <text evidence="3">The sequence shown here is derived from an EMBL/GenBank/DDBJ whole genome shotgun (WGS) entry which is preliminary data.</text>
</comment>
<dbReference type="InterPro" id="IPR040361">
    <property type="entry name" value="TPD1"/>
</dbReference>
<dbReference type="PANTHER" id="PTHR33184:SF67">
    <property type="entry name" value="PROTEIN TAPETUM DETERMINANT 1"/>
    <property type="match status" value="1"/>
</dbReference>
<gene>
    <name evidence="3" type="ORF">Taro_035516</name>
</gene>
<organism evidence="3 4">
    <name type="scientific">Colocasia esculenta</name>
    <name type="common">Wild taro</name>
    <name type="synonym">Arum esculentum</name>
    <dbReference type="NCBI Taxonomy" id="4460"/>
    <lineage>
        <taxon>Eukaryota</taxon>
        <taxon>Viridiplantae</taxon>
        <taxon>Streptophyta</taxon>
        <taxon>Embryophyta</taxon>
        <taxon>Tracheophyta</taxon>
        <taxon>Spermatophyta</taxon>
        <taxon>Magnoliopsida</taxon>
        <taxon>Liliopsida</taxon>
        <taxon>Araceae</taxon>
        <taxon>Aroideae</taxon>
        <taxon>Colocasieae</taxon>
        <taxon>Colocasia</taxon>
    </lineage>
</organism>
<evidence type="ECO:0000256" key="2">
    <source>
        <dbReference type="SAM" id="MobiDB-lite"/>
    </source>
</evidence>
<accession>A0A843W0N7</accession>
<evidence type="ECO:0000313" key="4">
    <source>
        <dbReference type="Proteomes" id="UP000652761"/>
    </source>
</evidence>